<keyword evidence="3" id="KW-0410">Iron transport</keyword>
<feature type="domain" description="ABC transporter" evidence="9">
    <location>
        <begin position="3"/>
        <end position="235"/>
    </location>
</feature>
<dbReference type="InterPro" id="IPR003439">
    <property type="entry name" value="ABC_transporter-like_ATP-bd"/>
</dbReference>
<sequence length="235" mass="26690">MIVKIDNVYKSYNKNLVIKGISIDIEKGERVVILGPSGCGKSTLLRMIAGFIHPDKGRLIIDGRIVADNGKCVIGPENRHVGMVFQDLALWPHMSSYKNLEFGLKAKNIPKMERRKHIDEIFEKVQMDRFKNVHPGELSGGQQQRIALARALVMRPTILLMDEPLSSLDTDLRQVLEMEILRLQEEFAITMIYVTHNREEAFSLATRIVVMEGGMIQKTGTVKEISEYIYNASHK</sequence>
<comment type="caution">
    <text evidence="10">The sequence shown here is derived from an EMBL/GenBank/DDBJ whole genome shotgun (WGS) entry which is preliminary data.</text>
</comment>
<evidence type="ECO:0000256" key="4">
    <source>
        <dbReference type="ARBA" id="ARBA00022741"/>
    </source>
</evidence>
<dbReference type="GO" id="GO:0016887">
    <property type="term" value="F:ATP hydrolysis activity"/>
    <property type="evidence" value="ECO:0007669"/>
    <property type="project" value="InterPro"/>
</dbReference>
<keyword evidence="4" id="KW-0547">Nucleotide-binding</keyword>
<dbReference type="Gene3D" id="3.40.50.300">
    <property type="entry name" value="P-loop containing nucleotide triphosphate hydrolases"/>
    <property type="match status" value="1"/>
</dbReference>
<dbReference type="PANTHER" id="PTHR42781">
    <property type="entry name" value="SPERMIDINE/PUTRESCINE IMPORT ATP-BINDING PROTEIN POTA"/>
    <property type="match status" value="1"/>
</dbReference>
<dbReference type="GO" id="GO:0005524">
    <property type="term" value="F:ATP binding"/>
    <property type="evidence" value="ECO:0007669"/>
    <property type="project" value="UniProtKB-KW"/>
</dbReference>
<dbReference type="PROSITE" id="PS00211">
    <property type="entry name" value="ABC_TRANSPORTER_1"/>
    <property type="match status" value="1"/>
</dbReference>
<reference evidence="10 11" key="1">
    <citation type="journal article" date="2015" name="Nature">
        <title>rRNA introns, odd ribosomes, and small enigmatic genomes across a large radiation of phyla.</title>
        <authorList>
            <person name="Brown C.T."/>
            <person name="Hug L.A."/>
            <person name="Thomas B.C."/>
            <person name="Sharon I."/>
            <person name="Castelle C.J."/>
            <person name="Singh A."/>
            <person name="Wilkins M.J."/>
            <person name="Williams K.H."/>
            <person name="Banfield J.F."/>
        </authorList>
    </citation>
    <scope>NUCLEOTIDE SEQUENCE [LARGE SCALE GENOMIC DNA]</scope>
</reference>
<dbReference type="GO" id="GO:0016020">
    <property type="term" value="C:membrane"/>
    <property type="evidence" value="ECO:0007669"/>
    <property type="project" value="InterPro"/>
</dbReference>
<evidence type="ECO:0000256" key="8">
    <source>
        <dbReference type="ARBA" id="ARBA00023136"/>
    </source>
</evidence>
<evidence type="ECO:0000259" key="9">
    <source>
        <dbReference type="PROSITE" id="PS50893"/>
    </source>
</evidence>
<proteinExistence type="predicted"/>
<keyword evidence="8" id="KW-0472">Membrane</keyword>
<dbReference type="FunFam" id="3.40.50.300:FF:000425">
    <property type="entry name" value="Probable ABC transporter, ATP-binding subunit"/>
    <property type="match status" value="1"/>
</dbReference>
<organism evidence="10 11">
    <name type="scientific">Candidatus Uhrbacteria bacterium GW2011_GWF2_41_16</name>
    <dbReference type="NCBI Taxonomy" id="1618997"/>
    <lineage>
        <taxon>Bacteria</taxon>
        <taxon>Candidatus Uhriibacteriota</taxon>
    </lineage>
</organism>
<evidence type="ECO:0000256" key="3">
    <source>
        <dbReference type="ARBA" id="ARBA00022496"/>
    </source>
</evidence>
<evidence type="ECO:0000256" key="7">
    <source>
        <dbReference type="ARBA" id="ARBA00023065"/>
    </source>
</evidence>
<gene>
    <name evidence="10" type="ORF">UU48_C0017G0017</name>
</gene>
<evidence type="ECO:0000256" key="5">
    <source>
        <dbReference type="ARBA" id="ARBA00022840"/>
    </source>
</evidence>
<dbReference type="Proteomes" id="UP000034746">
    <property type="component" value="Unassembled WGS sequence"/>
</dbReference>
<keyword evidence="1" id="KW-0813">Transport</keyword>
<keyword evidence="2" id="KW-1003">Cell membrane</keyword>
<evidence type="ECO:0000313" key="10">
    <source>
        <dbReference type="EMBL" id="KKR97381.1"/>
    </source>
</evidence>
<dbReference type="InterPro" id="IPR027417">
    <property type="entry name" value="P-loop_NTPase"/>
</dbReference>
<name>A0A0G0VCJ9_9BACT</name>
<dbReference type="InterPro" id="IPR015853">
    <property type="entry name" value="ABC_transpr_FbpC"/>
</dbReference>
<protein>
    <submittedName>
        <fullName evidence="10">ABC transporter ATP-binding component</fullName>
    </submittedName>
</protein>
<dbReference type="SMART" id="SM00382">
    <property type="entry name" value="AAA"/>
    <property type="match status" value="1"/>
</dbReference>
<dbReference type="Pfam" id="PF00005">
    <property type="entry name" value="ABC_tran"/>
    <property type="match status" value="1"/>
</dbReference>
<evidence type="ECO:0000256" key="2">
    <source>
        <dbReference type="ARBA" id="ARBA00022475"/>
    </source>
</evidence>
<dbReference type="InterPro" id="IPR050093">
    <property type="entry name" value="ABC_SmlMolc_Importer"/>
</dbReference>
<evidence type="ECO:0000256" key="1">
    <source>
        <dbReference type="ARBA" id="ARBA00022448"/>
    </source>
</evidence>
<dbReference type="SUPFAM" id="SSF52540">
    <property type="entry name" value="P-loop containing nucleoside triphosphate hydrolases"/>
    <property type="match status" value="1"/>
</dbReference>
<keyword evidence="5 10" id="KW-0067">ATP-binding</keyword>
<keyword evidence="6" id="KW-0408">Iron</keyword>
<accession>A0A0G0VCJ9</accession>
<dbReference type="InterPro" id="IPR003593">
    <property type="entry name" value="AAA+_ATPase"/>
</dbReference>
<evidence type="ECO:0000313" key="11">
    <source>
        <dbReference type="Proteomes" id="UP000034746"/>
    </source>
</evidence>
<dbReference type="CDD" id="cd03259">
    <property type="entry name" value="ABC_Carb_Solutes_like"/>
    <property type="match status" value="1"/>
</dbReference>
<dbReference type="GO" id="GO:0015697">
    <property type="term" value="P:quaternary ammonium group transport"/>
    <property type="evidence" value="ECO:0007669"/>
    <property type="project" value="UniProtKB-ARBA"/>
</dbReference>
<dbReference type="InterPro" id="IPR017871">
    <property type="entry name" value="ABC_transporter-like_CS"/>
</dbReference>
<evidence type="ECO:0000256" key="6">
    <source>
        <dbReference type="ARBA" id="ARBA00023004"/>
    </source>
</evidence>
<dbReference type="EMBL" id="LCAU01000017">
    <property type="protein sequence ID" value="KKR97381.1"/>
    <property type="molecule type" value="Genomic_DNA"/>
</dbReference>
<dbReference type="PROSITE" id="PS50893">
    <property type="entry name" value="ABC_TRANSPORTER_2"/>
    <property type="match status" value="1"/>
</dbReference>
<dbReference type="GO" id="GO:0015408">
    <property type="term" value="F:ABC-type ferric iron transporter activity"/>
    <property type="evidence" value="ECO:0007669"/>
    <property type="project" value="InterPro"/>
</dbReference>
<dbReference type="PANTHER" id="PTHR42781:SF4">
    <property type="entry name" value="SPERMIDINE_PUTRESCINE IMPORT ATP-BINDING PROTEIN POTA"/>
    <property type="match status" value="1"/>
</dbReference>
<keyword evidence="7" id="KW-0406">Ion transport</keyword>
<dbReference type="AlphaFoldDB" id="A0A0G0VCJ9"/>